<protein>
    <submittedName>
        <fullName evidence="1">Maleate isomerase</fullName>
    </submittedName>
</protein>
<dbReference type="RefSeq" id="WP_235000958.1">
    <property type="nucleotide sequence ID" value="NZ_FUWS01000006.1"/>
</dbReference>
<dbReference type="Pfam" id="PF17645">
    <property type="entry name" value="Amdase"/>
    <property type="match status" value="1"/>
</dbReference>
<dbReference type="InterPro" id="IPR026286">
    <property type="entry name" value="MaiA/AMDase"/>
</dbReference>
<evidence type="ECO:0000313" key="2">
    <source>
        <dbReference type="Proteomes" id="UP000190637"/>
    </source>
</evidence>
<dbReference type="PANTHER" id="PTHR40267">
    <property type="entry name" value="BLR3294 PROTEIN"/>
    <property type="match status" value="1"/>
</dbReference>
<dbReference type="InterPro" id="IPR053714">
    <property type="entry name" value="Iso_Racemase_Enz_sf"/>
</dbReference>
<dbReference type="GO" id="GO:0016853">
    <property type="term" value="F:isomerase activity"/>
    <property type="evidence" value="ECO:0007669"/>
    <property type="project" value="UniProtKB-KW"/>
</dbReference>
<dbReference type="PANTHER" id="PTHR40267:SF1">
    <property type="entry name" value="BLR3294 PROTEIN"/>
    <property type="match status" value="1"/>
</dbReference>
<keyword evidence="1" id="KW-0413">Isomerase</keyword>
<evidence type="ECO:0000313" key="1">
    <source>
        <dbReference type="EMBL" id="SKA11813.1"/>
    </source>
</evidence>
<reference evidence="1 2" key="1">
    <citation type="submission" date="2017-02" db="EMBL/GenBank/DDBJ databases">
        <authorList>
            <person name="Peterson S.W."/>
        </authorList>
    </citation>
    <scope>NUCLEOTIDE SEQUENCE [LARGE SCALE GENOMIC DNA]</scope>
    <source>
        <strain evidence="1 2">DSM 45154</strain>
    </source>
</reference>
<dbReference type="AlphaFoldDB" id="A0A1T4R7E3"/>
<organism evidence="1 2">
    <name type="scientific">Marinactinospora thermotolerans DSM 45154</name>
    <dbReference type="NCBI Taxonomy" id="1122192"/>
    <lineage>
        <taxon>Bacteria</taxon>
        <taxon>Bacillati</taxon>
        <taxon>Actinomycetota</taxon>
        <taxon>Actinomycetes</taxon>
        <taxon>Streptosporangiales</taxon>
        <taxon>Nocardiopsidaceae</taxon>
        <taxon>Marinactinospora</taxon>
    </lineage>
</organism>
<gene>
    <name evidence="1" type="ORF">SAMN02745673_02579</name>
</gene>
<keyword evidence="2" id="KW-1185">Reference proteome</keyword>
<sequence>MRTDLTTGRGPSGDEQEELVMEQWVEAPTALAPPAPTADTAAPIVNGWAAGPAHLDAHGPSRALDNVVEIPALVEPPGQSGVGVVAPFDFALDRELWRWTPDDVSLYITRLPFVPVPVTVDMASALSDDGNVRRATRDLLVPEPLVVGYACASGSFVHGAAGERRLHAGILEAGAPAAVTTSGALVRALEALQARRVAVVTPYVDSVTERLLAFLSEHGVDTVSSVGLGLLNHIWKVTYSEVAQAVRDADRPDAQAVFISCTNVLTYDIIAPLERALGKPVIAANQVTMWSALAAIGRRAIGAGQRLVDATDRTAA</sequence>
<name>A0A1T4R7E3_9ACTN</name>
<dbReference type="Proteomes" id="UP000190637">
    <property type="component" value="Unassembled WGS sequence"/>
</dbReference>
<proteinExistence type="predicted"/>
<dbReference type="EMBL" id="FUWS01000006">
    <property type="protein sequence ID" value="SKA11813.1"/>
    <property type="molecule type" value="Genomic_DNA"/>
</dbReference>
<dbReference type="Gene3D" id="3.40.50.12500">
    <property type="match status" value="1"/>
</dbReference>
<accession>A0A1T4R7E3</accession>
<dbReference type="STRING" id="1122192.SAMN02745673_02579"/>